<keyword evidence="4 5" id="KW-0413">Isomerase</keyword>
<dbReference type="InterPro" id="IPR034593">
    <property type="entry name" value="DgoD-like"/>
</dbReference>
<reference evidence="7 8" key="1">
    <citation type="submission" date="2023-07" db="EMBL/GenBank/DDBJ databases">
        <title>Sorghum-associated microbial communities from plants grown in Nebraska, USA.</title>
        <authorList>
            <person name="Schachtman D."/>
        </authorList>
    </citation>
    <scope>NUCLEOTIDE SEQUENCE [LARGE SCALE GENOMIC DNA]</scope>
    <source>
        <strain evidence="7 8">584</strain>
    </source>
</reference>
<dbReference type="Pfam" id="PF02746">
    <property type="entry name" value="MR_MLE_N"/>
    <property type="match status" value="1"/>
</dbReference>
<dbReference type="Gene3D" id="3.30.390.10">
    <property type="entry name" value="Enolase-like, N-terminal domain"/>
    <property type="match status" value="1"/>
</dbReference>
<dbReference type="InterPro" id="IPR029017">
    <property type="entry name" value="Enolase-like_N"/>
</dbReference>
<dbReference type="SUPFAM" id="SSF54826">
    <property type="entry name" value="Enolase N-terminal domain-like"/>
    <property type="match status" value="1"/>
</dbReference>
<organism evidence="7 8">
    <name type="scientific">Inquilinus ginsengisoli</name>
    <dbReference type="NCBI Taxonomy" id="363840"/>
    <lineage>
        <taxon>Bacteria</taxon>
        <taxon>Pseudomonadati</taxon>
        <taxon>Pseudomonadota</taxon>
        <taxon>Alphaproteobacteria</taxon>
        <taxon>Rhodospirillales</taxon>
        <taxon>Rhodospirillaceae</taxon>
        <taxon>Inquilinus</taxon>
    </lineage>
</organism>
<sequence>MGRQLSVREAVWPIRGVFTISRGSRTEARTLIAEVAAGGLVGRGECTPYARYGESLDSVRAQIESVASEIAAGADRPALQALLPAGAARNAIDCALWDLEAKLAGVPAWALAGLPEPSPVTTVFTLSLGSVESMGQAAREAAHHPLLKLKLTGDGDLERVQAVRANAPASRLVVDANEAWSIGHLERFGSAFAELGVELIEQPLKAAEDGALKGFRSPIPLCADESCHDTASLEHCVGKYAMVNIKLDKTGGLTEALRLRDAARERGFTVMVGCMVASSLAMAPATLVAQGAEVVDLDGPLLLAQDHDPALRYDGATVWPPDPSLWG</sequence>
<dbReference type="InterPro" id="IPR029065">
    <property type="entry name" value="Enolase_C-like"/>
</dbReference>
<dbReference type="Proteomes" id="UP001262410">
    <property type="component" value="Unassembled WGS sequence"/>
</dbReference>
<dbReference type="InterPro" id="IPR013341">
    <property type="entry name" value="Mandelate_racemase_N_dom"/>
</dbReference>
<dbReference type="InterPro" id="IPR034603">
    <property type="entry name" value="Dipeptide_epimerase"/>
</dbReference>
<gene>
    <name evidence="7" type="ORF">E9232_006168</name>
</gene>
<evidence type="ECO:0000256" key="5">
    <source>
        <dbReference type="RuleBase" id="RU366006"/>
    </source>
</evidence>
<evidence type="ECO:0000259" key="6">
    <source>
        <dbReference type="SMART" id="SM00922"/>
    </source>
</evidence>
<comment type="caution">
    <text evidence="7">The sequence shown here is derived from an EMBL/GenBank/DDBJ whole genome shotgun (WGS) entry which is preliminary data.</text>
</comment>
<keyword evidence="8" id="KW-1185">Reference proteome</keyword>
<dbReference type="Pfam" id="PF13378">
    <property type="entry name" value="MR_MLE_C"/>
    <property type="match status" value="1"/>
</dbReference>
<accession>A0ABU1JYA7</accession>
<evidence type="ECO:0000256" key="2">
    <source>
        <dbReference type="ARBA" id="ARBA00022723"/>
    </source>
</evidence>
<dbReference type="SUPFAM" id="SSF51604">
    <property type="entry name" value="Enolase C-terminal domain-like"/>
    <property type="match status" value="1"/>
</dbReference>
<dbReference type="NCBIfam" id="NF042940">
    <property type="entry name" value="racemase_DgcA"/>
    <property type="match status" value="1"/>
</dbReference>
<comment type="similarity">
    <text evidence="1 5">Belongs to the mandelate racemase/muconate lactonizing enzyme family.</text>
</comment>
<dbReference type="SFLD" id="SFLDG00180">
    <property type="entry name" value="muconate_cycloisomerase"/>
    <property type="match status" value="1"/>
</dbReference>
<dbReference type="InterPro" id="IPR036849">
    <property type="entry name" value="Enolase-like_C_sf"/>
</dbReference>
<proteinExistence type="inferred from homology"/>
<dbReference type="InterPro" id="IPR013342">
    <property type="entry name" value="Mandelate_racemase_C"/>
</dbReference>
<dbReference type="PANTHER" id="PTHR48080">
    <property type="entry name" value="D-GALACTONATE DEHYDRATASE-RELATED"/>
    <property type="match status" value="1"/>
</dbReference>
<dbReference type="PROSITE" id="PS00909">
    <property type="entry name" value="MR_MLE_2"/>
    <property type="match status" value="1"/>
</dbReference>
<dbReference type="SFLD" id="SFLDS00001">
    <property type="entry name" value="Enolase"/>
    <property type="match status" value="1"/>
</dbReference>
<dbReference type="CDD" id="cd03319">
    <property type="entry name" value="L-Ala-DL-Glu_epimerase"/>
    <property type="match status" value="1"/>
</dbReference>
<comment type="cofactor">
    <cofactor evidence="5">
        <name>Mg(2+)</name>
        <dbReference type="ChEBI" id="CHEBI:18420"/>
    </cofactor>
    <text evidence="5">Binds 1 Mg(2+) ion per subunit.</text>
</comment>
<evidence type="ECO:0000313" key="8">
    <source>
        <dbReference type="Proteomes" id="UP001262410"/>
    </source>
</evidence>
<dbReference type="SMART" id="SM00922">
    <property type="entry name" value="MR_MLE"/>
    <property type="match status" value="1"/>
</dbReference>
<dbReference type="EMBL" id="JAVDPW010000013">
    <property type="protein sequence ID" value="MDR6293617.1"/>
    <property type="molecule type" value="Genomic_DNA"/>
</dbReference>
<dbReference type="EC" id="5.1.1.-" evidence="5"/>
<dbReference type="InterPro" id="IPR018110">
    <property type="entry name" value="Mandel_Rmase/mucon_lact_enz_CS"/>
</dbReference>
<keyword evidence="3 5" id="KW-0460">Magnesium</keyword>
<evidence type="ECO:0000256" key="4">
    <source>
        <dbReference type="ARBA" id="ARBA00023235"/>
    </source>
</evidence>
<evidence type="ECO:0000256" key="3">
    <source>
        <dbReference type="ARBA" id="ARBA00022842"/>
    </source>
</evidence>
<name>A0ABU1JYA7_9PROT</name>
<evidence type="ECO:0000256" key="1">
    <source>
        <dbReference type="ARBA" id="ARBA00008031"/>
    </source>
</evidence>
<dbReference type="SFLD" id="SFLDF00010">
    <property type="entry name" value="dipeptide_epimerase"/>
    <property type="match status" value="1"/>
</dbReference>
<keyword evidence="2 5" id="KW-0479">Metal-binding</keyword>
<dbReference type="Gene3D" id="3.20.20.120">
    <property type="entry name" value="Enolase-like C-terminal domain"/>
    <property type="match status" value="1"/>
</dbReference>
<evidence type="ECO:0000313" key="7">
    <source>
        <dbReference type="EMBL" id="MDR6293617.1"/>
    </source>
</evidence>
<protein>
    <recommendedName>
        <fullName evidence="5">Dipeptide epimerase</fullName>
        <ecNumber evidence="5">5.1.1.-</ecNumber>
    </recommendedName>
</protein>
<dbReference type="RefSeq" id="WP_309800738.1">
    <property type="nucleotide sequence ID" value="NZ_JAVDPW010000013.1"/>
</dbReference>
<dbReference type="PANTHER" id="PTHR48080:SF3">
    <property type="entry name" value="ENOLASE SUPERFAMILY MEMBER DDB_G0284701"/>
    <property type="match status" value="1"/>
</dbReference>
<feature type="domain" description="Mandelate racemase/muconate lactonizing enzyme C-terminal" evidence="6">
    <location>
        <begin position="131"/>
        <end position="222"/>
    </location>
</feature>